<dbReference type="Proteomes" id="UP000236333">
    <property type="component" value="Unassembled WGS sequence"/>
</dbReference>
<evidence type="ECO:0000256" key="2">
    <source>
        <dbReference type="ARBA" id="ARBA00023163"/>
    </source>
</evidence>
<evidence type="ECO:0000313" key="5">
    <source>
        <dbReference type="Proteomes" id="UP000236333"/>
    </source>
</evidence>
<dbReference type="Gene3D" id="1.10.472.10">
    <property type="entry name" value="Cyclin-like"/>
    <property type="match status" value="1"/>
</dbReference>
<evidence type="ECO:0000313" key="4">
    <source>
        <dbReference type="EMBL" id="PNH01396.1"/>
    </source>
</evidence>
<dbReference type="GO" id="GO:0003743">
    <property type="term" value="F:translation initiation factor activity"/>
    <property type="evidence" value="ECO:0007669"/>
    <property type="project" value="UniProtKB-KW"/>
</dbReference>
<evidence type="ECO:0000256" key="1">
    <source>
        <dbReference type="ARBA" id="ARBA00023015"/>
    </source>
</evidence>
<keyword evidence="2" id="KW-0804">Transcription</keyword>
<feature type="domain" description="Transcription factor TFIIB cyclin-like" evidence="3">
    <location>
        <begin position="171"/>
        <end position="239"/>
    </location>
</feature>
<dbReference type="OrthoDB" id="25790at2759"/>
<protein>
    <submittedName>
        <fullName evidence="4">Putative transcription initiation factor IIB-like protein</fullName>
    </submittedName>
</protein>
<keyword evidence="1" id="KW-0805">Transcription regulation</keyword>
<dbReference type="InterPro" id="IPR013150">
    <property type="entry name" value="TFIIB_cyclin"/>
</dbReference>
<proteinExistence type="predicted"/>
<dbReference type="PANTHER" id="PTHR11618">
    <property type="entry name" value="TRANSCRIPTION INITIATION FACTOR IIB-RELATED"/>
    <property type="match status" value="1"/>
</dbReference>
<accession>A0A2J7ZMA1</accession>
<evidence type="ECO:0000259" key="3">
    <source>
        <dbReference type="Pfam" id="PF00382"/>
    </source>
</evidence>
<dbReference type="GO" id="GO:0005634">
    <property type="term" value="C:nucleus"/>
    <property type="evidence" value="ECO:0007669"/>
    <property type="project" value="TreeGrafter"/>
</dbReference>
<dbReference type="GO" id="GO:0097550">
    <property type="term" value="C:transcription preinitiation complex"/>
    <property type="evidence" value="ECO:0007669"/>
    <property type="project" value="TreeGrafter"/>
</dbReference>
<dbReference type="PANTHER" id="PTHR11618:SF13">
    <property type="entry name" value="TRANSCRIPTION INITIATION FACTOR IIB"/>
    <property type="match status" value="1"/>
</dbReference>
<sequence length="345" mass="38398">MDVSYDGLELESVDEFEPEAVARMFEQFLTASRAPYNLSRSEECAEHPVVEDVEDDDACVHCKMKASVHLEDGNYVCTHCNTVVQRFLDHSAEWRYYGHDDTKTADPARCGPPVNELMPSMGSILTATGQFRGSIGSKMIRKYQMWNAMTYRERSLYSVCDVLAVSATRNGIQPVILEEAKSMYKRISELKISRGENRQAIIASCIYMACKTNGVPRSIKEIAEMFNVRVHCMTKACKTFQDLLNVSVVSSTPIDFVNRFCCKLNATETFSVTCRAVITKACAMELLAEYTPPSAVAGCIMLCSDAMSAGISKKRIAAVCQISVVTISKCYKHIRPFADVLLDGK</sequence>
<keyword evidence="5" id="KW-1185">Reference proteome</keyword>
<dbReference type="EMBL" id="PGGS01000909">
    <property type="protein sequence ID" value="PNH01396.1"/>
    <property type="molecule type" value="Genomic_DNA"/>
</dbReference>
<dbReference type="AlphaFoldDB" id="A0A2J7ZMA1"/>
<dbReference type="Gene3D" id="1.10.472.170">
    <property type="match status" value="1"/>
</dbReference>
<dbReference type="SUPFAM" id="SSF47954">
    <property type="entry name" value="Cyclin-like"/>
    <property type="match status" value="2"/>
</dbReference>
<dbReference type="InterPro" id="IPR000812">
    <property type="entry name" value="TFIIB"/>
</dbReference>
<keyword evidence="4" id="KW-0396">Initiation factor</keyword>
<dbReference type="GO" id="GO:0070897">
    <property type="term" value="P:transcription preinitiation complex assembly"/>
    <property type="evidence" value="ECO:0007669"/>
    <property type="project" value="InterPro"/>
</dbReference>
<dbReference type="InterPro" id="IPR036915">
    <property type="entry name" value="Cyclin-like_sf"/>
</dbReference>
<organism evidence="4 5">
    <name type="scientific">Tetrabaena socialis</name>
    <dbReference type="NCBI Taxonomy" id="47790"/>
    <lineage>
        <taxon>Eukaryota</taxon>
        <taxon>Viridiplantae</taxon>
        <taxon>Chlorophyta</taxon>
        <taxon>core chlorophytes</taxon>
        <taxon>Chlorophyceae</taxon>
        <taxon>CS clade</taxon>
        <taxon>Chlamydomonadales</taxon>
        <taxon>Tetrabaenaceae</taxon>
        <taxon>Tetrabaena</taxon>
    </lineage>
</organism>
<reference evidence="4 5" key="1">
    <citation type="journal article" date="2017" name="Mol. Biol. Evol.">
        <title>The 4-celled Tetrabaena socialis nuclear genome reveals the essential components for genetic control of cell number at the origin of multicellularity in the volvocine lineage.</title>
        <authorList>
            <person name="Featherston J."/>
            <person name="Arakaki Y."/>
            <person name="Hanschen E.R."/>
            <person name="Ferris P.J."/>
            <person name="Michod R.E."/>
            <person name="Olson B.J.S.C."/>
            <person name="Nozaki H."/>
            <person name="Durand P.M."/>
        </authorList>
    </citation>
    <scope>NUCLEOTIDE SEQUENCE [LARGE SCALE GENOMIC DNA]</scope>
    <source>
        <strain evidence="4 5">NIES-571</strain>
    </source>
</reference>
<name>A0A2J7ZMA1_9CHLO</name>
<comment type="caution">
    <text evidence="4">The sequence shown here is derived from an EMBL/GenBank/DDBJ whole genome shotgun (WGS) entry which is preliminary data.</text>
</comment>
<dbReference type="Pfam" id="PF00382">
    <property type="entry name" value="TFIIB"/>
    <property type="match status" value="2"/>
</dbReference>
<feature type="domain" description="Transcription factor TFIIB cyclin-like" evidence="3">
    <location>
        <begin position="251"/>
        <end position="334"/>
    </location>
</feature>
<gene>
    <name evidence="4" type="ORF">TSOC_012722</name>
</gene>
<dbReference type="PRINTS" id="PR00685">
    <property type="entry name" value="TIFACTORIIB"/>
</dbReference>
<dbReference type="GO" id="GO:0017025">
    <property type="term" value="F:TBP-class protein binding"/>
    <property type="evidence" value="ECO:0007669"/>
    <property type="project" value="InterPro"/>
</dbReference>
<keyword evidence="4" id="KW-0648">Protein biosynthesis</keyword>